<dbReference type="InterPro" id="IPR036259">
    <property type="entry name" value="MFS_trans_sf"/>
</dbReference>
<dbReference type="Pfam" id="PF07690">
    <property type="entry name" value="MFS_1"/>
    <property type="match status" value="1"/>
</dbReference>
<dbReference type="InParanoid" id="A0A2R5G0T4"/>
<protein>
    <submittedName>
        <fullName evidence="3">Uncharacterized protein</fullName>
    </submittedName>
</protein>
<feature type="transmembrane region" description="Helical" evidence="2">
    <location>
        <begin position="251"/>
        <end position="269"/>
    </location>
</feature>
<feature type="transmembrane region" description="Helical" evidence="2">
    <location>
        <begin position="158"/>
        <end position="178"/>
    </location>
</feature>
<feature type="compositionally biased region" description="Basic residues" evidence="1">
    <location>
        <begin position="1"/>
        <end position="11"/>
    </location>
</feature>
<organism evidence="3 4">
    <name type="scientific">Hondaea fermentalgiana</name>
    <dbReference type="NCBI Taxonomy" id="2315210"/>
    <lineage>
        <taxon>Eukaryota</taxon>
        <taxon>Sar</taxon>
        <taxon>Stramenopiles</taxon>
        <taxon>Bigyra</taxon>
        <taxon>Labyrinthulomycetes</taxon>
        <taxon>Thraustochytrida</taxon>
        <taxon>Thraustochytriidae</taxon>
        <taxon>Hondaea</taxon>
    </lineage>
</organism>
<sequence length="498" mass="55304">MQRQGSARRRGPQATQRNGTPLHASQTGHGSEAHLSDAKEPDEPEREGLLEDDAESDAQSKAHKQGNAKSKLPLPGWLAKLVARDDAMELAALVVGRGFVSAGFSLVLVASPQLLLEINQGDHAAAENVRALIETINTVTGLLSRSLIGNFIDSYGRLPALIIGPALSAAARLLVAVYPSNGAYILYRVINMFSLMPLMQAFTASLADRLGGRGSDDYAEVNRYTWMFLATVRMAVLNLSRTYRVSIRRSFILAALANAGAAIFFFLFVHETLRPKDRRPFNARRAANPFSFVAFFNRSKALRTLACVTLLTSIPLYNGTTENFRSQRFNWKMKENAQMHQIMNVVEIVSPFYSMHIMKALGRKRTTVMRQWMFVLTNLNTALARDGRMLALNPFLSSLFDEGAFETLVARAGDNVDAGQGELSSAMMNLRFPLGLTLPIFFSRLFSHSSKWSTPWLRGTVPFWLCAIIHVLNAAFVLPLCWDSIMEVSPSRSEKKDR</sequence>
<proteinExistence type="predicted"/>
<dbReference type="SUPFAM" id="SSF103473">
    <property type="entry name" value="MFS general substrate transporter"/>
    <property type="match status" value="1"/>
</dbReference>
<evidence type="ECO:0000256" key="2">
    <source>
        <dbReference type="SAM" id="Phobius"/>
    </source>
</evidence>
<keyword evidence="2" id="KW-0812">Transmembrane</keyword>
<name>A0A2R5G0T4_9STRA</name>
<dbReference type="Proteomes" id="UP000241890">
    <property type="component" value="Unassembled WGS sequence"/>
</dbReference>
<feature type="transmembrane region" description="Helical" evidence="2">
    <location>
        <begin position="90"/>
        <end position="110"/>
    </location>
</feature>
<feature type="transmembrane region" description="Helical" evidence="2">
    <location>
        <begin position="185"/>
        <end position="203"/>
    </location>
</feature>
<keyword evidence="4" id="KW-1185">Reference proteome</keyword>
<feature type="transmembrane region" description="Helical" evidence="2">
    <location>
        <begin position="461"/>
        <end position="482"/>
    </location>
</feature>
<keyword evidence="2" id="KW-1133">Transmembrane helix</keyword>
<evidence type="ECO:0000313" key="4">
    <source>
        <dbReference type="Proteomes" id="UP000241890"/>
    </source>
</evidence>
<feature type="region of interest" description="Disordered" evidence="1">
    <location>
        <begin position="1"/>
        <end position="69"/>
    </location>
</feature>
<dbReference type="EMBL" id="BEYU01000007">
    <property type="protein sequence ID" value="GBG24627.1"/>
    <property type="molecule type" value="Genomic_DNA"/>
</dbReference>
<feature type="compositionally biased region" description="Basic and acidic residues" evidence="1">
    <location>
        <begin position="31"/>
        <end position="49"/>
    </location>
</feature>
<dbReference type="Gene3D" id="1.20.1250.20">
    <property type="entry name" value="MFS general substrate transporter like domains"/>
    <property type="match status" value="1"/>
</dbReference>
<gene>
    <name evidence="3" type="ORF">FCC1311_008462</name>
</gene>
<comment type="caution">
    <text evidence="3">The sequence shown here is derived from an EMBL/GenBank/DDBJ whole genome shotgun (WGS) entry which is preliminary data.</text>
</comment>
<feature type="compositionally biased region" description="Polar residues" evidence="1">
    <location>
        <begin position="13"/>
        <end position="29"/>
    </location>
</feature>
<evidence type="ECO:0000313" key="3">
    <source>
        <dbReference type="EMBL" id="GBG24627.1"/>
    </source>
</evidence>
<accession>A0A2R5G0T4</accession>
<dbReference type="InterPro" id="IPR011701">
    <property type="entry name" value="MFS"/>
</dbReference>
<dbReference type="AlphaFoldDB" id="A0A2R5G0T4"/>
<reference evidence="3 4" key="1">
    <citation type="submission" date="2017-12" db="EMBL/GenBank/DDBJ databases">
        <title>Sequencing, de novo assembly and annotation of complete genome of a new Thraustochytrid species, strain FCC1311.</title>
        <authorList>
            <person name="Sedici K."/>
            <person name="Godart F."/>
            <person name="Aiese Cigliano R."/>
            <person name="Sanseverino W."/>
            <person name="Barakat M."/>
            <person name="Ortet P."/>
            <person name="Marechal E."/>
            <person name="Cagnac O."/>
            <person name="Amato A."/>
        </authorList>
    </citation>
    <scope>NUCLEOTIDE SEQUENCE [LARGE SCALE GENOMIC DNA]</scope>
</reference>
<feature type="transmembrane region" description="Helical" evidence="2">
    <location>
        <begin position="430"/>
        <end position="449"/>
    </location>
</feature>
<dbReference type="GO" id="GO:0022857">
    <property type="term" value="F:transmembrane transporter activity"/>
    <property type="evidence" value="ECO:0007669"/>
    <property type="project" value="InterPro"/>
</dbReference>
<evidence type="ECO:0000256" key="1">
    <source>
        <dbReference type="SAM" id="MobiDB-lite"/>
    </source>
</evidence>
<keyword evidence="2" id="KW-0472">Membrane</keyword>